<dbReference type="EMBL" id="KQ085951">
    <property type="protein sequence ID" value="KLO13944.1"/>
    <property type="molecule type" value="Genomic_DNA"/>
</dbReference>
<reference evidence="2 3" key="1">
    <citation type="submission" date="2015-04" db="EMBL/GenBank/DDBJ databases">
        <title>Complete genome sequence of Schizopora paradoxa KUC8140, a cosmopolitan wood degrader in East Asia.</title>
        <authorList>
            <consortium name="DOE Joint Genome Institute"/>
            <person name="Min B."/>
            <person name="Park H."/>
            <person name="Jang Y."/>
            <person name="Kim J.-J."/>
            <person name="Kim K.H."/>
            <person name="Pangilinan J."/>
            <person name="Lipzen A."/>
            <person name="Riley R."/>
            <person name="Grigoriev I.V."/>
            <person name="Spatafora J.W."/>
            <person name="Choi I.-G."/>
        </authorList>
    </citation>
    <scope>NUCLEOTIDE SEQUENCE [LARGE SCALE GENOMIC DNA]</scope>
    <source>
        <strain evidence="2 3">KUC8140</strain>
    </source>
</reference>
<gene>
    <name evidence="2" type="ORF">SCHPADRAFT_939941</name>
</gene>
<accession>A0A0H2RQ17</accession>
<sequence length="245" mass="27097">MSDFDDFDDTFDSAVFRELDAIEASQLAKPATQATSTQVPPKSGESRNNSQGNVAGPSKPKASTSRASPLIQKMADALSPPPAQSRKVIPLDSDDFDMSFNFDESELAKLDKHCEDVLAGRAPIAGPSKSTTTRPPPSRSRSTVQMTLDGAFSPSKEPRTFDRARSFNRTNSTKVRPEKKWDRTAFSATGWMYQKKIDRQKEALRLAAKDNPDMNSEDEENEDEDLGFEQFPDPDSPIGYVPMIL</sequence>
<feature type="region of interest" description="Disordered" evidence="1">
    <location>
        <begin position="121"/>
        <end position="178"/>
    </location>
</feature>
<feature type="compositionally biased region" description="Low complexity" evidence="1">
    <location>
        <begin position="127"/>
        <end position="143"/>
    </location>
</feature>
<protein>
    <submittedName>
        <fullName evidence="2">Uncharacterized protein</fullName>
    </submittedName>
</protein>
<proteinExistence type="predicted"/>
<evidence type="ECO:0000313" key="3">
    <source>
        <dbReference type="Proteomes" id="UP000053477"/>
    </source>
</evidence>
<dbReference type="AlphaFoldDB" id="A0A0H2RQ17"/>
<feature type="region of interest" description="Disordered" evidence="1">
    <location>
        <begin position="24"/>
        <end position="90"/>
    </location>
</feature>
<organism evidence="2 3">
    <name type="scientific">Schizopora paradoxa</name>
    <dbReference type="NCBI Taxonomy" id="27342"/>
    <lineage>
        <taxon>Eukaryota</taxon>
        <taxon>Fungi</taxon>
        <taxon>Dikarya</taxon>
        <taxon>Basidiomycota</taxon>
        <taxon>Agaricomycotina</taxon>
        <taxon>Agaricomycetes</taxon>
        <taxon>Hymenochaetales</taxon>
        <taxon>Schizoporaceae</taxon>
        <taxon>Schizopora</taxon>
    </lineage>
</organism>
<dbReference type="Proteomes" id="UP000053477">
    <property type="component" value="Unassembled WGS sequence"/>
</dbReference>
<feature type="compositionally biased region" description="Acidic residues" evidence="1">
    <location>
        <begin position="215"/>
        <end position="227"/>
    </location>
</feature>
<keyword evidence="3" id="KW-1185">Reference proteome</keyword>
<dbReference type="InParanoid" id="A0A0H2RQ17"/>
<evidence type="ECO:0000256" key="1">
    <source>
        <dbReference type="SAM" id="MobiDB-lite"/>
    </source>
</evidence>
<evidence type="ECO:0000313" key="2">
    <source>
        <dbReference type="EMBL" id="KLO13944.1"/>
    </source>
</evidence>
<feature type="compositionally biased region" description="Polar residues" evidence="1">
    <location>
        <begin position="32"/>
        <end position="53"/>
    </location>
</feature>
<feature type="compositionally biased region" description="Basic and acidic residues" evidence="1">
    <location>
        <begin position="156"/>
        <end position="165"/>
    </location>
</feature>
<dbReference type="STRING" id="27342.A0A0H2RQ17"/>
<feature type="region of interest" description="Disordered" evidence="1">
    <location>
        <begin position="207"/>
        <end position="245"/>
    </location>
</feature>
<name>A0A0H2RQ17_9AGAM</name>